<gene>
    <name evidence="1" type="ORF">OUZ56_007085</name>
</gene>
<evidence type="ECO:0000313" key="2">
    <source>
        <dbReference type="Proteomes" id="UP001234178"/>
    </source>
</evidence>
<protein>
    <submittedName>
        <fullName evidence="1">Uncharacterized protein</fullName>
    </submittedName>
</protein>
<dbReference type="Proteomes" id="UP001234178">
    <property type="component" value="Unassembled WGS sequence"/>
</dbReference>
<sequence length="134" mass="14899">MDGKVFAWFLIKALIAKIAADFLLTTEAIVAIAVGRDDEERQGSFSLEKILMPTYENMVRYHHHGRCPLISIEFDASAFGQQRKGKPMPKGISDGPLCAAAVPRNPNGVSNTANDFVCYRKYGGEVFNFSRAKW</sequence>
<accession>A0ABQ9YXJ2</accession>
<evidence type="ECO:0000313" key="1">
    <source>
        <dbReference type="EMBL" id="KAK4005372.1"/>
    </source>
</evidence>
<name>A0ABQ9YXJ2_9CRUS</name>
<reference evidence="1 2" key="1">
    <citation type="journal article" date="2023" name="Nucleic Acids Res.">
        <title>The hologenome of Daphnia magna reveals possible DNA methylation and microbiome-mediated evolution of the host genome.</title>
        <authorList>
            <person name="Chaturvedi A."/>
            <person name="Li X."/>
            <person name="Dhandapani V."/>
            <person name="Marshall H."/>
            <person name="Kissane S."/>
            <person name="Cuenca-Cambronero M."/>
            <person name="Asole G."/>
            <person name="Calvet F."/>
            <person name="Ruiz-Romero M."/>
            <person name="Marangio P."/>
            <person name="Guigo R."/>
            <person name="Rago D."/>
            <person name="Mirbahai L."/>
            <person name="Eastwood N."/>
            <person name="Colbourne J.K."/>
            <person name="Zhou J."/>
            <person name="Mallon E."/>
            <person name="Orsini L."/>
        </authorList>
    </citation>
    <scope>NUCLEOTIDE SEQUENCE [LARGE SCALE GENOMIC DNA]</scope>
    <source>
        <strain evidence="1">LRV0_1</strain>
    </source>
</reference>
<dbReference type="EMBL" id="JAOYFB010000001">
    <property type="protein sequence ID" value="KAK4005372.1"/>
    <property type="molecule type" value="Genomic_DNA"/>
</dbReference>
<organism evidence="1 2">
    <name type="scientific">Daphnia magna</name>
    <dbReference type="NCBI Taxonomy" id="35525"/>
    <lineage>
        <taxon>Eukaryota</taxon>
        <taxon>Metazoa</taxon>
        <taxon>Ecdysozoa</taxon>
        <taxon>Arthropoda</taxon>
        <taxon>Crustacea</taxon>
        <taxon>Branchiopoda</taxon>
        <taxon>Diplostraca</taxon>
        <taxon>Cladocera</taxon>
        <taxon>Anomopoda</taxon>
        <taxon>Daphniidae</taxon>
        <taxon>Daphnia</taxon>
    </lineage>
</organism>
<comment type="caution">
    <text evidence="1">The sequence shown here is derived from an EMBL/GenBank/DDBJ whole genome shotgun (WGS) entry which is preliminary data.</text>
</comment>
<proteinExistence type="predicted"/>
<keyword evidence="2" id="KW-1185">Reference proteome</keyword>